<feature type="transmembrane region" description="Helical" evidence="1">
    <location>
        <begin position="12"/>
        <end position="30"/>
    </location>
</feature>
<keyword evidence="1" id="KW-0472">Membrane</keyword>
<reference evidence="2 3" key="1">
    <citation type="submission" date="2017-12" db="EMBL/GenBank/DDBJ databases">
        <title>Sequencing the genomes of 1000 Actinobacteria strains.</title>
        <authorList>
            <person name="Klenk H.-P."/>
        </authorList>
    </citation>
    <scope>NUCLEOTIDE SEQUENCE [LARGE SCALE GENOMIC DNA]</scope>
    <source>
        <strain evidence="2 3">DSM 44489</strain>
    </source>
</reference>
<keyword evidence="3" id="KW-1185">Reference proteome</keyword>
<dbReference type="EMBL" id="PJMW01000002">
    <property type="protein sequence ID" value="PKV79109.1"/>
    <property type="molecule type" value="Genomic_DNA"/>
</dbReference>
<feature type="transmembrane region" description="Helical" evidence="1">
    <location>
        <begin position="82"/>
        <end position="99"/>
    </location>
</feature>
<dbReference type="AlphaFoldDB" id="A0A2N3VBW8"/>
<evidence type="ECO:0000313" key="3">
    <source>
        <dbReference type="Proteomes" id="UP000233766"/>
    </source>
</evidence>
<evidence type="ECO:0000256" key="1">
    <source>
        <dbReference type="SAM" id="Phobius"/>
    </source>
</evidence>
<comment type="caution">
    <text evidence="2">The sequence shown here is derived from an EMBL/GenBank/DDBJ whole genome shotgun (WGS) entry which is preliminary data.</text>
</comment>
<accession>A0A2N3VBW8</accession>
<protein>
    <submittedName>
        <fullName evidence="2">Uncharacterized protein</fullName>
    </submittedName>
</protein>
<dbReference type="RefSeq" id="WP_101465429.1">
    <property type="nucleotide sequence ID" value="NZ_JBHWGK010000012.1"/>
</dbReference>
<sequence length="110" mass="12239">MAIVHTVRKYWLFCVLMGIICGWVILSGLLDLADDTVTCHDWSPLVLDFTSYDMAPGDNSCSMSKSGANYADVKMINNTMDSVKVIIGAVMLWIGWSAIRDLAKRDYPSE</sequence>
<name>A0A2N3VBW8_9NOCA</name>
<dbReference type="OrthoDB" id="9956812at2"/>
<keyword evidence="1" id="KW-1133">Transmembrane helix</keyword>
<keyword evidence="1" id="KW-0812">Transmembrane</keyword>
<gene>
    <name evidence="2" type="ORF">ATK86_3495</name>
</gene>
<dbReference type="Proteomes" id="UP000233766">
    <property type="component" value="Unassembled WGS sequence"/>
</dbReference>
<evidence type="ECO:0000313" key="2">
    <source>
        <dbReference type="EMBL" id="PKV79109.1"/>
    </source>
</evidence>
<proteinExistence type="predicted"/>
<organism evidence="2 3">
    <name type="scientific">Nocardia fluminea</name>
    <dbReference type="NCBI Taxonomy" id="134984"/>
    <lineage>
        <taxon>Bacteria</taxon>
        <taxon>Bacillati</taxon>
        <taxon>Actinomycetota</taxon>
        <taxon>Actinomycetes</taxon>
        <taxon>Mycobacteriales</taxon>
        <taxon>Nocardiaceae</taxon>
        <taxon>Nocardia</taxon>
    </lineage>
</organism>